<name>A0A1T2XFN9_9BACL</name>
<feature type="chain" id="PRO_5011961722" evidence="2">
    <location>
        <begin position="27"/>
        <end position="499"/>
    </location>
</feature>
<dbReference type="Gene3D" id="3.40.190.10">
    <property type="entry name" value="Periplasmic binding protein-like II"/>
    <property type="match status" value="1"/>
</dbReference>
<feature type="compositionally biased region" description="Polar residues" evidence="1">
    <location>
        <begin position="486"/>
        <end position="499"/>
    </location>
</feature>
<organism evidence="3 4">
    <name type="scientific">Paenibacillus selenitireducens</name>
    <dbReference type="NCBI Taxonomy" id="1324314"/>
    <lineage>
        <taxon>Bacteria</taxon>
        <taxon>Bacillati</taxon>
        <taxon>Bacillota</taxon>
        <taxon>Bacilli</taxon>
        <taxon>Bacillales</taxon>
        <taxon>Paenibacillaceae</taxon>
        <taxon>Paenibacillus</taxon>
    </lineage>
</organism>
<dbReference type="PROSITE" id="PS51257">
    <property type="entry name" value="PROKAR_LIPOPROTEIN"/>
    <property type="match status" value="1"/>
</dbReference>
<dbReference type="EMBL" id="MSZX01000004">
    <property type="protein sequence ID" value="OPA78496.1"/>
    <property type="molecule type" value="Genomic_DNA"/>
</dbReference>
<gene>
    <name evidence="3" type="ORF">BVG16_11520</name>
</gene>
<proteinExistence type="predicted"/>
<dbReference type="OrthoDB" id="2675752at2"/>
<evidence type="ECO:0000256" key="2">
    <source>
        <dbReference type="SAM" id="SignalP"/>
    </source>
</evidence>
<evidence type="ECO:0000313" key="3">
    <source>
        <dbReference type="EMBL" id="OPA78496.1"/>
    </source>
</evidence>
<keyword evidence="4" id="KW-1185">Reference proteome</keyword>
<dbReference type="InterPro" id="IPR050490">
    <property type="entry name" value="Bact_solute-bd_prot1"/>
</dbReference>
<dbReference type="SUPFAM" id="SSF53850">
    <property type="entry name" value="Periplasmic binding protein-like II"/>
    <property type="match status" value="1"/>
</dbReference>
<dbReference type="AlphaFoldDB" id="A0A1T2XFN9"/>
<dbReference type="PANTHER" id="PTHR43649">
    <property type="entry name" value="ARABINOSE-BINDING PROTEIN-RELATED"/>
    <property type="match status" value="1"/>
</dbReference>
<feature type="compositionally biased region" description="Basic and acidic residues" evidence="1">
    <location>
        <begin position="84"/>
        <end position="94"/>
    </location>
</feature>
<reference evidence="3 4" key="1">
    <citation type="submission" date="2017-01" db="EMBL/GenBank/DDBJ databases">
        <title>Genome analysis of Paenibacillus selenitrireducens ES3-24.</title>
        <authorList>
            <person name="Xu D."/>
            <person name="Yao R."/>
            <person name="Zheng S."/>
        </authorList>
    </citation>
    <scope>NUCLEOTIDE SEQUENCE [LARGE SCALE GENOMIC DNA]</scope>
    <source>
        <strain evidence="3 4">ES3-24</strain>
    </source>
</reference>
<protein>
    <submittedName>
        <fullName evidence="3">ABC transporter substrate-binding protein</fullName>
    </submittedName>
</protein>
<dbReference type="InterPro" id="IPR006059">
    <property type="entry name" value="SBP"/>
</dbReference>
<sequence>MKGKSKFVRKLLMVSVSLSLFVPVLAACSKSGGEEAGQERVLRIGTIYGYGQDDSYLRQQYTDIYEYAHPNIKIEFVSAIDGSSRRYDEPKPDENQPDPFEETKKLLTGTNPPDVMIMDTGVYKKLVRDNMLKQLDPLIQQDKFDTSDIVPTVIDGIKQLGDNNLFGLTPTFGSSALFYNKKFFTQNNIEPPKDGMTWDDLFALARRLKSDDGKKFGLQLNRYSNDPFYDMTGTYLPALQLRTLDDKGEKMTVNTPAWEKAWSTFAKLVNDKVIPSAKDGFNGNMMDGGKYDPLQGDKFLSGNVAMTISDYNYINDLIDANKNASKIKNFEKVDWDVVTLPTFPEEPGIGGNIYLNNIMGINAKAQNDKDAWDFIKFLNSEEWAKLKSRSSYEIVSRKKYIQPKDGLNFNIAAFYTLKPVPPNNADMDSMYRMNNFWQVQDKGREIFQTVLEGKKTSAEGLKEWEQKGNELLLQMKKNQKKPVTDGTVNGTTTEAVPAG</sequence>
<keyword evidence="2" id="KW-0732">Signal</keyword>
<comment type="caution">
    <text evidence="3">The sequence shown here is derived from an EMBL/GenBank/DDBJ whole genome shotgun (WGS) entry which is preliminary data.</text>
</comment>
<feature type="signal peptide" evidence="2">
    <location>
        <begin position="1"/>
        <end position="26"/>
    </location>
</feature>
<evidence type="ECO:0000313" key="4">
    <source>
        <dbReference type="Proteomes" id="UP000190188"/>
    </source>
</evidence>
<accession>A0A1T2XFN9</accession>
<dbReference type="STRING" id="1324314.BVG16_11520"/>
<feature type="region of interest" description="Disordered" evidence="1">
    <location>
        <begin position="84"/>
        <end position="104"/>
    </location>
</feature>
<dbReference type="RefSeq" id="WP_078498818.1">
    <property type="nucleotide sequence ID" value="NZ_MSZX01000004.1"/>
</dbReference>
<dbReference type="Proteomes" id="UP000190188">
    <property type="component" value="Unassembled WGS sequence"/>
</dbReference>
<dbReference type="Pfam" id="PF01547">
    <property type="entry name" value="SBP_bac_1"/>
    <property type="match status" value="1"/>
</dbReference>
<dbReference type="PANTHER" id="PTHR43649:SF12">
    <property type="entry name" value="DIACETYLCHITOBIOSE BINDING PROTEIN DASA"/>
    <property type="match status" value="1"/>
</dbReference>
<evidence type="ECO:0000256" key="1">
    <source>
        <dbReference type="SAM" id="MobiDB-lite"/>
    </source>
</evidence>
<feature type="region of interest" description="Disordered" evidence="1">
    <location>
        <begin position="477"/>
        <end position="499"/>
    </location>
</feature>